<accession>A0ABS3D5V7</accession>
<dbReference type="Gene3D" id="3.30.2010.10">
    <property type="entry name" value="Metalloproteases ('zincins'), catalytic domain"/>
    <property type="match status" value="1"/>
</dbReference>
<organism evidence="2 3">
    <name type="scientific">Corallococcus macrosporus</name>
    <dbReference type="NCBI Taxonomy" id="35"/>
    <lineage>
        <taxon>Bacteria</taxon>
        <taxon>Pseudomonadati</taxon>
        <taxon>Myxococcota</taxon>
        <taxon>Myxococcia</taxon>
        <taxon>Myxococcales</taxon>
        <taxon>Cystobacterineae</taxon>
        <taxon>Myxococcaceae</taxon>
        <taxon>Corallococcus</taxon>
    </lineage>
</organism>
<sequence length="43" mass="5022">MGKLRARRGPVQLTHRESPMRLLDYVVAHEITHLLHDDHCTAF</sequence>
<name>A0ABS3D5V7_9BACT</name>
<dbReference type="Proteomes" id="UP000664052">
    <property type="component" value="Unassembled WGS sequence"/>
</dbReference>
<dbReference type="Pfam" id="PF01863">
    <property type="entry name" value="YgjP-like"/>
    <property type="match status" value="1"/>
</dbReference>
<reference evidence="2 3" key="1">
    <citation type="submission" date="2021-02" db="EMBL/GenBank/DDBJ databases">
        <title>De Novo genome assembly of isolated myxobacteria.</title>
        <authorList>
            <person name="Stevens D.C."/>
        </authorList>
    </citation>
    <scope>NUCLEOTIDE SEQUENCE [LARGE SCALE GENOMIC DNA]</scope>
    <source>
        <strain evidence="2 3">ATCC 29039</strain>
    </source>
</reference>
<evidence type="ECO:0000313" key="3">
    <source>
        <dbReference type="Proteomes" id="UP000664052"/>
    </source>
</evidence>
<feature type="domain" description="YgjP-like metallopeptidase" evidence="1">
    <location>
        <begin position="18"/>
        <end position="43"/>
    </location>
</feature>
<comment type="caution">
    <text evidence="2">The sequence shown here is derived from an EMBL/GenBank/DDBJ whole genome shotgun (WGS) entry which is preliminary data.</text>
</comment>
<evidence type="ECO:0000259" key="1">
    <source>
        <dbReference type="Pfam" id="PF01863"/>
    </source>
</evidence>
<dbReference type="InterPro" id="IPR002725">
    <property type="entry name" value="YgjP-like_metallopeptidase"/>
</dbReference>
<dbReference type="EMBL" id="JAFIMU010000002">
    <property type="protein sequence ID" value="MBN8226287.1"/>
    <property type="molecule type" value="Genomic_DNA"/>
</dbReference>
<keyword evidence="3" id="KW-1185">Reference proteome</keyword>
<evidence type="ECO:0000313" key="2">
    <source>
        <dbReference type="EMBL" id="MBN8226287.1"/>
    </source>
</evidence>
<proteinExistence type="predicted"/>
<protein>
    <submittedName>
        <fullName evidence="2">M48 family metallopeptidase</fullName>
    </submittedName>
</protein>
<gene>
    <name evidence="2" type="ORF">JYK02_02060</name>
</gene>